<dbReference type="Proteomes" id="UP000315003">
    <property type="component" value="Chromosome"/>
</dbReference>
<dbReference type="EMBL" id="CP036272">
    <property type="protein sequence ID" value="QDT57839.1"/>
    <property type="molecule type" value="Genomic_DNA"/>
</dbReference>
<name>A0A517SNY9_9BACT</name>
<dbReference type="AlphaFoldDB" id="A0A517SNY9"/>
<evidence type="ECO:0000313" key="1">
    <source>
        <dbReference type="EMBL" id="QDT57839.1"/>
    </source>
</evidence>
<reference evidence="1 2" key="1">
    <citation type="submission" date="2019-02" db="EMBL/GenBank/DDBJ databases">
        <title>Deep-cultivation of Planctomycetes and their phenomic and genomic characterization uncovers novel biology.</title>
        <authorList>
            <person name="Wiegand S."/>
            <person name="Jogler M."/>
            <person name="Boedeker C."/>
            <person name="Pinto D."/>
            <person name="Vollmers J."/>
            <person name="Rivas-Marin E."/>
            <person name="Kohn T."/>
            <person name="Peeters S.H."/>
            <person name="Heuer A."/>
            <person name="Rast P."/>
            <person name="Oberbeckmann S."/>
            <person name="Bunk B."/>
            <person name="Jeske O."/>
            <person name="Meyerdierks A."/>
            <person name="Storesund J.E."/>
            <person name="Kallscheuer N."/>
            <person name="Luecker S."/>
            <person name="Lage O.M."/>
            <person name="Pohl T."/>
            <person name="Merkel B.J."/>
            <person name="Hornburger P."/>
            <person name="Mueller R.-W."/>
            <person name="Bruemmer F."/>
            <person name="Labrenz M."/>
            <person name="Spormann A.M."/>
            <person name="Op den Camp H."/>
            <person name="Overmann J."/>
            <person name="Amann R."/>
            <person name="Jetten M.S.M."/>
            <person name="Mascher T."/>
            <person name="Medema M.H."/>
            <person name="Devos D.P."/>
            <person name="Kaster A.-K."/>
            <person name="Ovreas L."/>
            <person name="Rohde M."/>
            <person name="Galperin M.Y."/>
            <person name="Jogler C."/>
        </authorList>
    </citation>
    <scope>NUCLEOTIDE SEQUENCE [LARGE SCALE GENOMIC DNA]</scope>
    <source>
        <strain evidence="1 2">SV_7m_r</strain>
    </source>
</reference>
<gene>
    <name evidence="1" type="ORF">SV7mr_03240</name>
</gene>
<proteinExistence type="predicted"/>
<sequence>MMPHTHRRPGVYSDGRPLIDRYRFFFVCMMTLMIHGGAENLHAQTVNFAEATHATGKADELQLVQWIDQLGSESYVRRKNAYRCLFVEAMRDFESLQRVRGTLEGYEADSTQTVSDLERSRSVDWLLKELQQEWLDINLQAFKTQRPFKETLLGPWPEFAQAVGDRFRTRQLYAQVIKRYPQIIQGIDLELLDSMEDVDRLRRDDTVGWAGHLFVQAQLNRQIRIERRVSVGADRGRQVASKMTAILHCNGSGPNVESGLMEPVITDLVQAFLIDAGVDLRERLVIASRFGCHDLVQRDCLSVLNDPTQSPARIVNALLIASAVDGDDQQVDRWLGRFLSDSRVSHAWRSSLRPEAPRRTQIRDVALALAMHRSGLDPREHGFKLLVSDPVLIFRPYSLGFDSEQSRRQAHSGWQLAVSGKVASQAVGIYPSAAEK</sequence>
<organism evidence="1 2">
    <name type="scientific">Stieleria bergensis</name>
    <dbReference type="NCBI Taxonomy" id="2528025"/>
    <lineage>
        <taxon>Bacteria</taxon>
        <taxon>Pseudomonadati</taxon>
        <taxon>Planctomycetota</taxon>
        <taxon>Planctomycetia</taxon>
        <taxon>Pirellulales</taxon>
        <taxon>Pirellulaceae</taxon>
        <taxon>Stieleria</taxon>
    </lineage>
</organism>
<accession>A0A517SNY9</accession>
<protein>
    <submittedName>
        <fullName evidence="1">Uncharacterized protein</fullName>
    </submittedName>
</protein>
<keyword evidence="2" id="KW-1185">Reference proteome</keyword>
<evidence type="ECO:0000313" key="2">
    <source>
        <dbReference type="Proteomes" id="UP000315003"/>
    </source>
</evidence>